<comment type="catalytic activity">
    <reaction evidence="8">
        <text>L-seryl-[protein] + ATP = O-phospho-L-seryl-[protein] + ADP + H(+)</text>
        <dbReference type="Rhea" id="RHEA:17989"/>
        <dbReference type="Rhea" id="RHEA-COMP:9863"/>
        <dbReference type="Rhea" id="RHEA-COMP:11604"/>
        <dbReference type="ChEBI" id="CHEBI:15378"/>
        <dbReference type="ChEBI" id="CHEBI:29999"/>
        <dbReference type="ChEBI" id="CHEBI:30616"/>
        <dbReference type="ChEBI" id="CHEBI:83421"/>
        <dbReference type="ChEBI" id="CHEBI:456216"/>
        <dbReference type="EC" id="2.7.11.1"/>
    </reaction>
</comment>
<feature type="domain" description="Protein kinase" evidence="9">
    <location>
        <begin position="104"/>
        <end position="360"/>
    </location>
</feature>
<dbReference type="SUPFAM" id="SSF56112">
    <property type="entry name" value="Protein kinase-like (PK-like)"/>
    <property type="match status" value="1"/>
</dbReference>
<dbReference type="GO" id="GO:0004674">
    <property type="term" value="F:protein serine/threonine kinase activity"/>
    <property type="evidence" value="ECO:0007669"/>
    <property type="project" value="UniProtKB-KW"/>
</dbReference>
<protein>
    <recommendedName>
        <fullName evidence="1">non-specific serine/threonine protein kinase</fullName>
        <ecNumber evidence="1">2.7.11.1</ecNumber>
    </recommendedName>
</protein>
<dbReference type="EMBL" id="JASJQH010000335">
    <property type="protein sequence ID" value="KAK9764964.1"/>
    <property type="molecule type" value="Genomic_DNA"/>
</dbReference>
<keyword evidence="4" id="KW-0547">Nucleotide-binding</keyword>
<dbReference type="PROSITE" id="PS50011">
    <property type="entry name" value="PROTEIN_KINASE_DOM"/>
    <property type="match status" value="1"/>
</dbReference>
<name>A0ABR2WU03_9FUNG</name>
<keyword evidence="6" id="KW-0067">ATP-binding</keyword>
<dbReference type="Gene3D" id="1.10.510.10">
    <property type="entry name" value="Transferase(Phosphotransferase) domain 1"/>
    <property type="match status" value="1"/>
</dbReference>
<keyword evidence="5 10" id="KW-0418">Kinase</keyword>
<dbReference type="SMART" id="SM00220">
    <property type="entry name" value="S_TKc"/>
    <property type="match status" value="1"/>
</dbReference>
<gene>
    <name evidence="10" type="primary">HRK1_5</name>
    <name evidence="10" type="ORF">K7432_007078</name>
</gene>
<proteinExistence type="predicted"/>
<keyword evidence="11" id="KW-1185">Reference proteome</keyword>
<evidence type="ECO:0000256" key="4">
    <source>
        <dbReference type="ARBA" id="ARBA00022741"/>
    </source>
</evidence>
<evidence type="ECO:0000313" key="10">
    <source>
        <dbReference type="EMBL" id="KAK9764964.1"/>
    </source>
</evidence>
<evidence type="ECO:0000256" key="2">
    <source>
        <dbReference type="ARBA" id="ARBA00022527"/>
    </source>
</evidence>
<comment type="caution">
    <text evidence="10">The sequence shown here is derived from an EMBL/GenBank/DDBJ whole genome shotgun (WGS) entry which is preliminary data.</text>
</comment>
<evidence type="ECO:0000256" key="5">
    <source>
        <dbReference type="ARBA" id="ARBA00022777"/>
    </source>
</evidence>
<evidence type="ECO:0000256" key="3">
    <source>
        <dbReference type="ARBA" id="ARBA00022679"/>
    </source>
</evidence>
<dbReference type="Pfam" id="PF00069">
    <property type="entry name" value="Pkinase"/>
    <property type="match status" value="1"/>
</dbReference>
<evidence type="ECO:0000256" key="6">
    <source>
        <dbReference type="ARBA" id="ARBA00022840"/>
    </source>
</evidence>
<reference evidence="10 11" key="1">
    <citation type="submission" date="2023-04" db="EMBL/GenBank/DDBJ databases">
        <title>Genome of Basidiobolus ranarum AG-B5.</title>
        <authorList>
            <person name="Stajich J.E."/>
            <person name="Carter-House D."/>
            <person name="Gryganskyi A."/>
        </authorList>
    </citation>
    <scope>NUCLEOTIDE SEQUENCE [LARGE SCALE GENOMIC DNA]</scope>
    <source>
        <strain evidence="10 11">AG-B5</strain>
    </source>
</reference>
<organism evidence="10 11">
    <name type="scientific">Basidiobolus ranarum</name>
    <dbReference type="NCBI Taxonomy" id="34480"/>
    <lineage>
        <taxon>Eukaryota</taxon>
        <taxon>Fungi</taxon>
        <taxon>Fungi incertae sedis</taxon>
        <taxon>Zoopagomycota</taxon>
        <taxon>Entomophthoromycotina</taxon>
        <taxon>Basidiobolomycetes</taxon>
        <taxon>Basidiobolales</taxon>
        <taxon>Basidiobolaceae</taxon>
        <taxon>Basidiobolus</taxon>
    </lineage>
</organism>
<dbReference type="PANTHER" id="PTHR43895:SF32">
    <property type="entry name" value="SERINE_THREONINE-PROTEIN KINASE CHK1"/>
    <property type="match status" value="1"/>
</dbReference>
<dbReference type="PROSITE" id="PS00108">
    <property type="entry name" value="PROTEIN_KINASE_ST"/>
    <property type="match status" value="1"/>
</dbReference>
<dbReference type="InterPro" id="IPR000719">
    <property type="entry name" value="Prot_kinase_dom"/>
</dbReference>
<evidence type="ECO:0000313" key="11">
    <source>
        <dbReference type="Proteomes" id="UP001479436"/>
    </source>
</evidence>
<dbReference type="InterPro" id="IPR011009">
    <property type="entry name" value="Kinase-like_dom_sf"/>
</dbReference>
<sequence>MIPSISPSKTSLEHDNDMTLYNLMPSLEKYTKSSPHSFLVNTMDTKLPKSCLLANCIKTRPHIAKRLLLLIKAAFSKQKNNSCDLLSSLVKQKSGSIEKCYGTFIDARRSGSGGMVRITCNNEKKYAVKTFRECQKDEPRHKYLQWINNEITIALKLKHPYIVQTYEVLKEDGKIHSVMEYCPYDLYHLVEEGKVTQELAAKYFVQLVHAINYIHSCGIAHRDIKLENICVDEDGSMKLIDYGCAFVFRASPQHESRAASTMCGSLAYIAPELHTCDSYDPCKSDIWSIAVVYLTMILRSFPWSTAMHFDHGYKMFLKYRNNSHYFNRIPESAIPVIRKMLDPNPDTRASIQDVLSDPWVKSIALDFNTIL</sequence>
<comment type="catalytic activity">
    <reaction evidence="7">
        <text>L-threonyl-[protein] + ATP = O-phospho-L-threonyl-[protein] + ADP + H(+)</text>
        <dbReference type="Rhea" id="RHEA:46608"/>
        <dbReference type="Rhea" id="RHEA-COMP:11060"/>
        <dbReference type="Rhea" id="RHEA-COMP:11605"/>
        <dbReference type="ChEBI" id="CHEBI:15378"/>
        <dbReference type="ChEBI" id="CHEBI:30013"/>
        <dbReference type="ChEBI" id="CHEBI:30616"/>
        <dbReference type="ChEBI" id="CHEBI:61977"/>
        <dbReference type="ChEBI" id="CHEBI:456216"/>
        <dbReference type="EC" id="2.7.11.1"/>
    </reaction>
</comment>
<dbReference type="Proteomes" id="UP001479436">
    <property type="component" value="Unassembled WGS sequence"/>
</dbReference>
<evidence type="ECO:0000256" key="7">
    <source>
        <dbReference type="ARBA" id="ARBA00047899"/>
    </source>
</evidence>
<dbReference type="EC" id="2.7.11.1" evidence="1"/>
<keyword evidence="3" id="KW-0808">Transferase</keyword>
<evidence type="ECO:0000256" key="1">
    <source>
        <dbReference type="ARBA" id="ARBA00012513"/>
    </source>
</evidence>
<evidence type="ECO:0000259" key="9">
    <source>
        <dbReference type="PROSITE" id="PS50011"/>
    </source>
</evidence>
<dbReference type="PANTHER" id="PTHR43895">
    <property type="entry name" value="CALCIUM/CALMODULIN-DEPENDENT PROTEIN KINASE KINASE-RELATED"/>
    <property type="match status" value="1"/>
</dbReference>
<evidence type="ECO:0000256" key="8">
    <source>
        <dbReference type="ARBA" id="ARBA00048679"/>
    </source>
</evidence>
<keyword evidence="2 10" id="KW-0723">Serine/threonine-protein kinase</keyword>
<accession>A0ABR2WU03</accession>
<dbReference type="InterPro" id="IPR008271">
    <property type="entry name" value="Ser/Thr_kinase_AS"/>
</dbReference>